<feature type="domain" description="Lipocalin/cytosolic fatty-acid binding" evidence="3">
    <location>
        <begin position="39"/>
        <end position="179"/>
    </location>
</feature>
<dbReference type="GO" id="GO:0006629">
    <property type="term" value="P:lipid metabolic process"/>
    <property type="evidence" value="ECO:0007669"/>
    <property type="project" value="TreeGrafter"/>
</dbReference>
<evidence type="ECO:0000313" key="5">
    <source>
        <dbReference type="Proteomes" id="UP001283341"/>
    </source>
</evidence>
<name>A0AAE0IKT8_9PEZI</name>
<feature type="signal peptide" evidence="2">
    <location>
        <begin position="1"/>
        <end position="16"/>
    </location>
</feature>
<dbReference type="InterPro" id="IPR012674">
    <property type="entry name" value="Calycin"/>
</dbReference>
<dbReference type="Gene3D" id="2.40.128.20">
    <property type="match status" value="1"/>
</dbReference>
<dbReference type="InterPro" id="IPR022271">
    <property type="entry name" value="Lipocalin_ApoD"/>
</dbReference>
<dbReference type="PIRSF" id="PIRSF036893">
    <property type="entry name" value="Lipocalin_ApoD"/>
    <property type="match status" value="1"/>
</dbReference>
<accession>A0AAE0IKT8</accession>
<evidence type="ECO:0000256" key="1">
    <source>
        <dbReference type="ARBA" id="ARBA00006889"/>
    </source>
</evidence>
<comment type="similarity">
    <text evidence="1 2">Belongs to the calycin superfamily. Lipocalin family.</text>
</comment>
<reference evidence="4" key="2">
    <citation type="submission" date="2023-06" db="EMBL/GenBank/DDBJ databases">
        <authorList>
            <consortium name="Lawrence Berkeley National Laboratory"/>
            <person name="Haridas S."/>
            <person name="Hensen N."/>
            <person name="Bonometti L."/>
            <person name="Westerberg I."/>
            <person name="Brannstrom I.O."/>
            <person name="Guillou S."/>
            <person name="Cros-Aarteil S."/>
            <person name="Calhoun S."/>
            <person name="Kuo A."/>
            <person name="Mondo S."/>
            <person name="Pangilinan J."/>
            <person name="Riley R."/>
            <person name="Labutti K."/>
            <person name="Andreopoulos B."/>
            <person name="Lipzen A."/>
            <person name="Chen C."/>
            <person name="Yanf M."/>
            <person name="Daum C."/>
            <person name="Ng V."/>
            <person name="Clum A."/>
            <person name="Steindorff A."/>
            <person name="Ohm R."/>
            <person name="Martin F."/>
            <person name="Silar P."/>
            <person name="Natvig D."/>
            <person name="Lalanne C."/>
            <person name="Gautier V."/>
            <person name="Ament-Velasquez S.L."/>
            <person name="Kruys A."/>
            <person name="Hutchinson M.I."/>
            <person name="Powell A.J."/>
            <person name="Barry K."/>
            <person name="Miller A.N."/>
            <person name="Grigoriev I.V."/>
            <person name="Debuchy R."/>
            <person name="Gladieux P."/>
            <person name="Thoren M.H."/>
            <person name="Johannesson H."/>
        </authorList>
    </citation>
    <scope>NUCLEOTIDE SEQUENCE</scope>
    <source>
        <strain evidence="4">CBS 118394</strain>
    </source>
</reference>
<dbReference type="InterPro" id="IPR047202">
    <property type="entry name" value="Lipocalin_Blc-like_dom"/>
</dbReference>
<dbReference type="InterPro" id="IPR000566">
    <property type="entry name" value="Lipocln_cytosolic_FA-bd_dom"/>
</dbReference>
<dbReference type="Pfam" id="PF08212">
    <property type="entry name" value="Lipocalin_2"/>
    <property type="match status" value="1"/>
</dbReference>
<sequence>MRSSTILALLAGTAAAARNAVPSLWDGKCYYPKSDIGFELDSYLGRWYQVAGTIAPYTANCKCVMAQYALNDNGTVQVNNTCQAGTRPVSILGAATPADPQYGATGVFRVQFPGERPPDCPGPNYIVQDYTGEFSLVQTNNFTTLFILSREQHPKEEVIDAWIKRAELLGTNLSNVVKTDQTGCLFT</sequence>
<dbReference type="EMBL" id="JAUEDM010000002">
    <property type="protein sequence ID" value="KAK3326849.1"/>
    <property type="molecule type" value="Genomic_DNA"/>
</dbReference>
<dbReference type="CDD" id="cd19438">
    <property type="entry name" value="lipocalin_Blc-like"/>
    <property type="match status" value="1"/>
</dbReference>
<gene>
    <name evidence="4" type="ORF">B0H66DRAFT_551814</name>
</gene>
<feature type="chain" id="PRO_5041785583" evidence="2">
    <location>
        <begin position="17"/>
        <end position="187"/>
    </location>
</feature>
<dbReference type="Proteomes" id="UP001283341">
    <property type="component" value="Unassembled WGS sequence"/>
</dbReference>
<dbReference type="PANTHER" id="PTHR10612">
    <property type="entry name" value="APOLIPOPROTEIN D"/>
    <property type="match status" value="1"/>
</dbReference>
<dbReference type="PANTHER" id="PTHR10612:SF34">
    <property type="entry name" value="APOLIPOPROTEIN D"/>
    <property type="match status" value="1"/>
</dbReference>
<evidence type="ECO:0000313" key="4">
    <source>
        <dbReference type="EMBL" id="KAK3326849.1"/>
    </source>
</evidence>
<proteinExistence type="inferred from homology"/>
<protein>
    <submittedName>
        <fullName evidence="4">Calycin-like protein</fullName>
    </submittedName>
</protein>
<keyword evidence="5" id="KW-1185">Reference proteome</keyword>
<comment type="caution">
    <text evidence="4">The sequence shown here is derived from an EMBL/GenBank/DDBJ whole genome shotgun (WGS) entry which is preliminary data.</text>
</comment>
<evidence type="ECO:0000256" key="2">
    <source>
        <dbReference type="PIRNR" id="PIRNR036893"/>
    </source>
</evidence>
<dbReference type="GO" id="GO:0000302">
    <property type="term" value="P:response to reactive oxygen species"/>
    <property type="evidence" value="ECO:0007669"/>
    <property type="project" value="TreeGrafter"/>
</dbReference>
<organism evidence="4 5">
    <name type="scientific">Apodospora peruviana</name>
    <dbReference type="NCBI Taxonomy" id="516989"/>
    <lineage>
        <taxon>Eukaryota</taxon>
        <taxon>Fungi</taxon>
        <taxon>Dikarya</taxon>
        <taxon>Ascomycota</taxon>
        <taxon>Pezizomycotina</taxon>
        <taxon>Sordariomycetes</taxon>
        <taxon>Sordariomycetidae</taxon>
        <taxon>Sordariales</taxon>
        <taxon>Lasiosphaeriaceae</taxon>
        <taxon>Apodospora</taxon>
    </lineage>
</organism>
<evidence type="ECO:0000259" key="3">
    <source>
        <dbReference type="Pfam" id="PF08212"/>
    </source>
</evidence>
<dbReference type="GO" id="GO:0005737">
    <property type="term" value="C:cytoplasm"/>
    <property type="evidence" value="ECO:0007669"/>
    <property type="project" value="TreeGrafter"/>
</dbReference>
<dbReference type="AlphaFoldDB" id="A0AAE0IKT8"/>
<reference evidence="4" key="1">
    <citation type="journal article" date="2023" name="Mol. Phylogenet. Evol.">
        <title>Genome-scale phylogeny and comparative genomics of the fungal order Sordariales.</title>
        <authorList>
            <person name="Hensen N."/>
            <person name="Bonometti L."/>
            <person name="Westerberg I."/>
            <person name="Brannstrom I.O."/>
            <person name="Guillou S."/>
            <person name="Cros-Aarteil S."/>
            <person name="Calhoun S."/>
            <person name="Haridas S."/>
            <person name="Kuo A."/>
            <person name="Mondo S."/>
            <person name="Pangilinan J."/>
            <person name="Riley R."/>
            <person name="LaButti K."/>
            <person name="Andreopoulos B."/>
            <person name="Lipzen A."/>
            <person name="Chen C."/>
            <person name="Yan M."/>
            <person name="Daum C."/>
            <person name="Ng V."/>
            <person name="Clum A."/>
            <person name="Steindorff A."/>
            <person name="Ohm R.A."/>
            <person name="Martin F."/>
            <person name="Silar P."/>
            <person name="Natvig D.O."/>
            <person name="Lalanne C."/>
            <person name="Gautier V."/>
            <person name="Ament-Velasquez S.L."/>
            <person name="Kruys A."/>
            <person name="Hutchinson M.I."/>
            <person name="Powell A.J."/>
            <person name="Barry K."/>
            <person name="Miller A.N."/>
            <person name="Grigoriev I.V."/>
            <person name="Debuchy R."/>
            <person name="Gladieux P."/>
            <person name="Hiltunen Thoren M."/>
            <person name="Johannesson H."/>
        </authorList>
    </citation>
    <scope>NUCLEOTIDE SEQUENCE</scope>
    <source>
        <strain evidence="4">CBS 118394</strain>
    </source>
</reference>
<dbReference type="SUPFAM" id="SSF50814">
    <property type="entry name" value="Lipocalins"/>
    <property type="match status" value="1"/>
</dbReference>
<keyword evidence="2" id="KW-0732">Signal</keyword>